<dbReference type="EMBL" id="AMYT01000008">
    <property type="protein sequence ID" value="EKU27823.1"/>
    <property type="molecule type" value="Genomic_DNA"/>
</dbReference>
<evidence type="ECO:0000313" key="10">
    <source>
        <dbReference type="Proteomes" id="UP000016057"/>
    </source>
</evidence>
<evidence type="ECO:0000313" key="9">
    <source>
        <dbReference type="EMBL" id="EKU27823.1"/>
    </source>
</evidence>
<evidence type="ECO:0000256" key="1">
    <source>
        <dbReference type="ARBA" id="ARBA00001917"/>
    </source>
</evidence>
<comment type="cofactor">
    <cofactor evidence="1">
        <name>FMN</name>
        <dbReference type="ChEBI" id="CHEBI:58210"/>
    </cofactor>
</comment>
<dbReference type="GO" id="GO:0005829">
    <property type="term" value="C:cytosol"/>
    <property type="evidence" value="ECO:0007669"/>
    <property type="project" value="TreeGrafter"/>
</dbReference>
<dbReference type="GO" id="GO:0004155">
    <property type="term" value="F:6,7-dihydropteridine reductase activity"/>
    <property type="evidence" value="ECO:0007669"/>
    <property type="project" value="UniProtKB-EC"/>
</dbReference>
<evidence type="ECO:0000256" key="4">
    <source>
        <dbReference type="ARBA" id="ARBA00022643"/>
    </source>
</evidence>
<dbReference type="PANTHER" id="PTHR23026">
    <property type="entry name" value="NADPH NITROREDUCTASE"/>
    <property type="match status" value="1"/>
</dbReference>
<dbReference type="InterPro" id="IPR029479">
    <property type="entry name" value="Nitroreductase"/>
</dbReference>
<name>K8ZMP8_9ENTE</name>
<proteinExistence type="inferred from homology"/>
<accession>K8ZMP8</accession>
<dbReference type="GO" id="GO:0046857">
    <property type="term" value="F:oxidoreductase activity, acting on other nitrogenous compounds as donors, with NAD or NADP as acceptor"/>
    <property type="evidence" value="ECO:0007669"/>
    <property type="project" value="TreeGrafter"/>
</dbReference>
<keyword evidence="6 9" id="KW-0560">Oxidoreductase</keyword>
<dbReference type="PATRIC" id="fig|1234409.3.peg.259"/>
<evidence type="ECO:0000256" key="6">
    <source>
        <dbReference type="ARBA" id="ARBA00023002"/>
    </source>
</evidence>
<keyword evidence="4" id="KW-0288">FMN</keyword>
<protein>
    <submittedName>
        <fullName evidence="9">Oxygen-insensitive NAD(P)H nitroreductase / Dihydropteridine reductase</fullName>
        <ecNumber evidence="9">1.5.1.34</ecNumber>
    </submittedName>
</protein>
<dbReference type="SUPFAM" id="SSF55469">
    <property type="entry name" value="FMN-dependent nitroreductase-like"/>
    <property type="match status" value="1"/>
</dbReference>
<evidence type="ECO:0000256" key="3">
    <source>
        <dbReference type="ARBA" id="ARBA00022630"/>
    </source>
</evidence>
<dbReference type="GO" id="GO:0046256">
    <property type="term" value="P:2,4,6-trinitrotoluene catabolic process"/>
    <property type="evidence" value="ECO:0007669"/>
    <property type="project" value="TreeGrafter"/>
</dbReference>
<evidence type="ECO:0000256" key="5">
    <source>
        <dbReference type="ARBA" id="ARBA00022857"/>
    </source>
</evidence>
<dbReference type="eggNOG" id="COG0778">
    <property type="taxonomic scope" value="Bacteria"/>
</dbReference>
<keyword evidence="3" id="KW-0285">Flavoprotein</keyword>
<evidence type="ECO:0000256" key="2">
    <source>
        <dbReference type="ARBA" id="ARBA00007118"/>
    </source>
</evidence>
<dbReference type="EC" id="1.5.1.34" evidence="9"/>
<keyword evidence="7" id="KW-0520">NAD</keyword>
<gene>
    <name evidence="9" type="ORF">C683_0288</name>
</gene>
<keyword evidence="10" id="KW-1185">Reference proteome</keyword>
<dbReference type="InterPro" id="IPR000415">
    <property type="entry name" value="Nitroreductase-like"/>
</dbReference>
<dbReference type="CDD" id="cd02149">
    <property type="entry name" value="NfsB-like"/>
    <property type="match status" value="1"/>
</dbReference>
<dbReference type="InterPro" id="IPR050627">
    <property type="entry name" value="Nitroreductase/BluB"/>
</dbReference>
<dbReference type="RefSeq" id="WP_009488562.1">
    <property type="nucleotide sequence ID" value="NZ_AMYT01000008.1"/>
</dbReference>
<evidence type="ECO:0000256" key="7">
    <source>
        <dbReference type="ARBA" id="ARBA00023027"/>
    </source>
</evidence>
<dbReference type="AlphaFoldDB" id="K8ZMP8"/>
<dbReference type="PANTHER" id="PTHR23026:SF125">
    <property type="entry name" value="OXYGEN-INSENSITIVE NAD(P)H NITROREDUCTASE"/>
    <property type="match status" value="1"/>
</dbReference>
<organism evidence="9 10">
    <name type="scientific">Catellicoccus marimammalium M35/04/3</name>
    <dbReference type="NCBI Taxonomy" id="1234409"/>
    <lineage>
        <taxon>Bacteria</taxon>
        <taxon>Bacillati</taxon>
        <taxon>Bacillota</taxon>
        <taxon>Bacilli</taxon>
        <taxon>Lactobacillales</taxon>
        <taxon>Enterococcaceae</taxon>
        <taxon>Catellicoccus</taxon>
    </lineage>
</organism>
<evidence type="ECO:0000259" key="8">
    <source>
        <dbReference type="Pfam" id="PF00881"/>
    </source>
</evidence>
<dbReference type="Pfam" id="PF00881">
    <property type="entry name" value="Nitroreductase"/>
    <property type="match status" value="1"/>
</dbReference>
<dbReference type="STRING" id="1234409.C683_0288"/>
<dbReference type="Gene3D" id="3.40.109.10">
    <property type="entry name" value="NADH Oxidase"/>
    <property type="match status" value="1"/>
</dbReference>
<comment type="caution">
    <text evidence="9">The sequence shown here is derived from an EMBL/GenBank/DDBJ whole genome shotgun (WGS) entry which is preliminary data.</text>
</comment>
<dbReference type="Proteomes" id="UP000016057">
    <property type="component" value="Unassembled WGS sequence"/>
</dbReference>
<feature type="domain" description="Nitroreductase" evidence="8">
    <location>
        <begin position="17"/>
        <end position="181"/>
    </location>
</feature>
<reference evidence="9 10" key="1">
    <citation type="journal article" date="2013" name="Genome Announc.">
        <title>Draft Genome Sequence of Catellicoccus marimammalium, a Novel Species Commonly Found in Gull Feces.</title>
        <authorList>
            <person name="Weigand M.R."/>
            <person name="Ryu H."/>
            <person name="Bozcek L."/>
            <person name="Konstantinidis K.T."/>
            <person name="Santo Domingo J.W."/>
        </authorList>
    </citation>
    <scope>NUCLEOTIDE SEQUENCE [LARGE SCALE GENOMIC DNA]</scope>
    <source>
        <strain evidence="9 10">M35/04/3</strain>
    </source>
</reference>
<keyword evidence="5" id="KW-0521">NADP</keyword>
<sequence length="221" mass="25941">MMSNLQQQKEIIDVFQRRYATKKFNPERKISEKDWETIMESARLAPSSFGFEPWKFLLIENPEVRQEIKEMAWGAKKTIDDASHFIVILARKNMTLENPHIQHMIEDVNGRTFDPESRFCQLFDDFQRNDLQLTTERALFDWASKQTYIAASQMMTAAAFLDIDSCPIEGFNQEKVDAYLAQNGWMDPKEFGVSLMISFGYRDEDIKPKTRQSLEEIYEVI</sequence>
<dbReference type="InterPro" id="IPR033878">
    <property type="entry name" value="NfsB-like"/>
</dbReference>
<comment type="similarity">
    <text evidence="2">Belongs to the nitroreductase family.</text>
</comment>